<dbReference type="AlphaFoldDB" id="A0AAD7D2V8"/>
<comment type="caution">
    <text evidence="1">The sequence shown here is derived from an EMBL/GenBank/DDBJ whole genome shotgun (WGS) entry which is preliminary data.</text>
</comment>
<name>A0AAD7D2V8_MYCRO</name>
<evidence type="ECO:0000313" key="2">
    <source>
        <dbReference type="Proteomes" id="UP001221757"/>
    </source>
</evidence>
<gene>
    <name evidence="1" type="ORF">B0H17DRAFT_1183666</name>
</gene>
<proteinExistence type="predicted"/>
<reference evidence="1" key="1">
    <citation type="submission" date="2023-03" db="EMBL/GenBank/DDBJ databases">
        <title>Massive genome expansion in bonnet fungi (Mycena s.s.) driven by repeated elements and novel gene families across ecological guilds.</title>
        <authorList>
            <consortium name="Lawrence Berkeley National Laboratory"/>
            <person name="Harder C.B."/>
            <person name="Miyauchi S."/>
            <person name="Viragh M."/>
            <person name="Kuo A."/>
            <person name="Thoen E."/>
            <person name="Andreopoulos B."/>
            <person name="Lu D."/>
            <person name="Skrede I."/>
            <person name="Drula E."/>
            <person name="Henrissat B."/>
            <person name="Morin E."/>
            <person name="Kohler A."/>
            <person name="Barry K."/>
            <person name="LaButti K."/>
            <person name="Morin E."/>
            <person name="Salamov A."/>
            <person name="Lipzen A."/>
            <person name="Mereny Z."/>
            <person name="Hegedus B."/>
            <person name="Baldrian P."/>
            <person name="Stursova M."/>
            <person name="Weitz H."/>
            <person name="Taylor A."/>
            <person name="Grigoriev I.V."/>
            <person name="Nagy L.G."/>
            <person name="Martin F."/>
            <person name="Kauserud H."/>
        </authorList>
    </citation>
    <scope>NUCLEOTIDE SEQUENCE</scope>
    <source>
        <strain evidence="1">CBHHK067</strain>
    </source>
</reference>
<sequence length="296" mass="32150">MAASSPIPGPSPDGTFGPLEIGTTTGTYLFGILTLQTFNYYAQFPQDSKLFRITTKTYWVTVTTYGRPPSAFIMKPPPSLIGTLVFSGSIDALVQVHIPTYISGEGLRGSLRFICDTALMLNIWQEVLQEMLLSPSPCATTCGIFGNPDPNSIVRPLVYVVFTTDRPQVLARTDLAFAVFYLIQPKLFSNSMLAVLNGRARFRSAEDLEQNTGSGLMFNSARTRERRGASAPSAHVVDIQLSPIPENTEVVSPKSQTKFQAGAGLHAFPNLIGSNYTAVTSDGKIHQESVLAQHKA</sequence>
<organism evidence="1 2">
    <name type="scientific">Mycena rosella</name>
    <name type="common">Pink bonnet</name>
    <name type="synonym">Agaricus rosellus</name>
    <dbReference type="NCBI Taxonomy" id="1033263"/>
    <lineage>
        <taxon>Eukaryota</taxon>
        <taxon>Fungi</taxon>
        <taxon>Dikarya</taxon>
        <taxon>Basidiomycota</taxon>
        <taxon>Agaricomycotina</taxon>
        <taxon>Agaricomycetes</taxon>
        <taxon>Agaricomycetidae</taxon>
        <taxon>Agaricales</taxon>
        <taxon>Marasmiineae</taxon>
        <taxon>Mycenaceae</taxon>
        <taxon>Mycena</taxon>
    </lineage>
</organism>
<dbReference type="Proteomes" id="UP001221757">
    <property type="component" value="Unassembled WGS sequence"/>
</dbReference>
<dbReference type="EMBL" id="JARKIE010000177">
    <property type="protein sequence ID" value="KAJ7671044.1"/>
    <property type="molecule type" value="Genomic_DNA"/>
</dbReference>
<keyword evidence="2" id="KW-1185">Reference proteome</keyword>
<accession>A0AAD7D2V8</accession>
<evidence type="ECO:0000313" key="1">
    <source>
        <dbReference type="EMBL" id="KAJ7671044.1"/>
    </source>
</evidence>
<protein>
    <submittedName>
        <fullName evidence="1">Uncharacterized protein</fullName>
    </submittedName>
</protein>